<dbReference type="eggNOG" id="ENOG502TI0R">
    <property type="taxonomic scope" value="Eukaryota"/>
</dbReference>
<comment type="caution">
    <text evidence="1">The sequence shown here is derived from an EMBL/GenBank/DDBJ whole genome shotgun (WGS) entry which is preliminary data.</text>
</comment>
<keyword evidence="2" id="KW-1185">Reference proteome</keyword>
<dbReference type="OrthoDB" id="5772828at2759"/>
<dbReference type="KEGG" id="crq:GCK72_016584"/>
<dbReference type="CTD" id="9814587"/>
<name>A0A261AEH3_CAERE</name>
<sequence length="101" mass="11468">MSESPSTAIVMPPPYMDPANSQMKKEFRRVRQESIRQMKVCEHCGASPNAQLRNLPAEQVFVWPAARPDNSIRQDSRQFIGYVIIIALVIFALFAACKYLP</sequence>
<dbReference type="OMA" id="IVMPPPY"/>
<accession>A0A261AEH3</accession>
<dbReference type="EMBL" id="NMWX01000007">
    <property type="protein sequence ID" value="OZF96187.1"/>
    <property type="molecule type" value="Genomic_DNA"/>
</dbReference>
<feature type="non-terminal residue" evidence="1">
    <location>
        <position position="1"/>
    </location>
</feature>
<organism evidence="1 2">
    <name type="scientific">Caenorhabditis remanei</name>
    <name type="common">Caenorhabditis vulgaris</name>
    <dbReference type="NCBI Taxonomy" id="31234"/>
    <lineage>
        <taxon>Eukaryota</taxon>
        <taxon>Metazoa</taxon>
        <taxon>Ecdysozoa</taxon>
        <taxon>Nematoda</taxon>
        <taxon>Chromadorea</taxon>
        <taxon>Rhabditida</taxon>
        <taxon>Rhabditina</taxon>
        <taxon>Rhabditomorpha</taxon>
        <taxon>Rhabditoidea</taxon>
        <taxon>Rhabditidae</taxon>
        <taxon>Peloderinae</taxon>
        <taxon>Caenorhabditis</taxon>
    </lineage>
</organism>
<reference evidence="1" key="1">
    <citation type="submission" date="2017-08" db="EMBL/GenBank/DDBJ databases">
        <authorList>
            <person name="de Groot N.N."/>
        </authorList>
    </citation>
    <scope>NUCLEOTIDE SEQUENCE [LARGE SCALE GENOMIC DNA]</scope>
    <source>
        <strain evidence="1">PX439</strain>
    </source>
</reference>
<evidence type="ECO:0000313" key="1">
    <source>
        <dbReference type="EMBL" id="OZF96187.1"/>
    </source>
</evidence>
<protein>
    <submittedName>
        <fullName evidence="1">Uncharacterized protein</fullName>
    </submittedName>
</protein>
<dbReference type="Proteomes" id="UP000216624">
    <property type="component" value="Unassembled WGS sequence"/>
</dbReference>
<dbReference type="STRING" id="31234.E3MTT0"/>
<gene>
    <name evidence="1" type="ORF">FL82_09373</name>
</gene>
<evidence type="ECO:0000313" key="2">
    <source>
        <dbReference type="Proteomes" id="UP000216624"/>
    </source>
</evidence>
<proteinExistence type="predicted"/>
<dbReference type="HOGENOM" id="CLU_2225512_0_0_1"/>